<dbReference type="EMBL" id="AE017199">
    <property type="protein sequence ID" value="AAR39038.1"/>
    <property type="molecule type" value="Genomic_DNA"/>
</dbReference>
<dbReference type="SMART" id="SM00322">
    <property type="entry name" value="KH"/>
    <property type="match status" value="1"/>
</dbReference>
<dbReference type="InterPro" id="IPR004088">
    <property type="entry name" value="KH_dom_type_1"/>
</dbReference>
<dbReference type="InterPro" id="IPR004087">
    <property type="entry name" value="KH_dom"/>
</dbReference>
<dbReference type="PROSITE" id="PS50084">
    <property type="entry name" value="KH_TYPE_1"/>
    <property type="match status" value="1"/>
</dbReference>
<organism evidence="4 5">
    <name type="scientific">Nanoarchaeum equitans (strain Kin4-M)</name>
    <dbReference type="NCBI Taxonomy" id="228908"/>
    <lineage>
        <taxon>Archaea</taxon>
        <taxon>Nanobdellota</taxon>
        <taxon>Candidatus Nanoarchaeia</taxon>
        <taxon>Nanoarchaeales</taxon>
        <taxon>Nanoarchaeaceae</taxon>
        <taxon>Nanoarchaeum</taxon>
    </lineage>
</organism>
<reference evidence="4 5" key="1">
    <citation type="journal article" date="2003" name="Proc. Natl. Acad. Sci. U.S.A.">
        <title>The genome of Nanoarchaeum equitans: insights into early archaeal evolution and derived parasitism.</title>
        <authorList>
            <person name="Waters E."/>
            <person name="Hohn M.J."/>
            <person name="Ahel I."/>
            <person name="Graham D.E."/>
            <person name="Adams M.D."/>
            <person name="Barnstead M."/>
            <person name="Beeson K.Y."/>
            <person name="Bibbs L."/>
            <person name="Bolanos R."/>
            <person name="Keller M."/>
            <person name="Kretz K."/>
            <person name="Lin X."/>
            <person name="Mathur E."/>
            <person name="Ni J."/>
            <person name="Podar M."/>
            <person name="Richardson T."/>
            <person name="Sutton G.G."/>
            <person name="Simon M."/>
            <person name="Soll D."/>
            <person name="Stetter K.O."/>
            <person name="Short J.M."/>
            <person name="Noordewier M."/>
        </authorList>
    </citation>
    <scope>NUCLEOTIDE SEQUENCE [LARGE SCALE GENOMIC DNA]</scope>
    <source>
        <strain evidence="4 5">Kin4-M</strain>
    </source>
</reference>
<dbReference type="AlphaFoldDB" id="Q74MN6"/>
<dbReference type="SUPFAM" id="SSF54791">
    <property type="entry name" value="Eukaryotic type KH-domain (KH-domain type I)"/>
    <property type="match status" value="1"/>
</dbReference>
<dbReference type="Gene3D" id="3.30.1370.10">
    <property type="entry name" value="K Homology domain, type 1"/>
    <property type="match status" value="1"/>
</dbReference>
<dbReference type="Gene3D" id="2.40.50.140">
    <property type="entry name" value="Nucleic acid-binding proteins"/>
    <property type="match status" value="1"/>
</dbReference>
<sequence length="198" mass="21845">MNEEVVLPPGYKVGKNAIGDVYKEGDYYYTKYISTIRKQGDKIKVIALTKVYTPSIGDNVIGIVYGLNPIGLEVNIEAPYKAIIPYKIVGDPLKFYNKIVFATISSISKVGIITLSNPKIVNGLLLKINPAKVARVIGKNGSMIKTIKEKFGVNIIVGKNGLIIIKGETKDVEMAAKVIKEIERRAHRKGLTDWVKNL</sequence>
<dbReference type="BioCyc" id="NEQU228908:GJB6-199-MONOMER"/>
<evidence type="ECO:0000256" key="2">
    <source>
        <dbReference type="PROSITE-ProRule" id="PRU00117"/>
    </source>
</evidence>
<evidence type="ECO:0000256" key="1">
    <source>
        <dbReference type="ARBA" id="ARBA00022884"/>
    </source>
</evidence>
<protein>
    <submittedName>
        <fullName evidence="4">NEQ184</fullName>
    </submittedName>
</protein>
<dbReference type="KEGG" id="neq:NEQ184"/>
<evidence type="ECO:0000313" key="5">
    <source>
        <dbReference type="Proteomes" id="UP000000578"/>
    </source>
</evidence>
<keyword evidence="1 2" id="KW-0694">RNA-binding</keyword>
<name>Q74MN6_NANEQ</name>
<proteinExistence type="predicted"/>
<keyword evidence="5" id="KW-1185">Reference proteome</keyword>
<feature type="domain" description="K Homology" evidence="3">
    <location>
        <begin position="120"/>
        <end position="184"/>
    </location>
</feature>
<dbReference type="STRING" id="228908.NEQ184"/>
<dbReference type="SUPFAM" id="SSF50249">
    <property type="entry name" value="Nucleic acid-binding proteins"/>
    <property type="match status" value="1"/>
</dbReference>
<dbReference type="CDD" id="cd22524">
    <property type="entry name" value="KH-I_Rrp4_prokar"/>
    <property type="match status" value="1"/>
</dbReference>
<evidence type="ECO:0000313" key="4">
    <source>
        <dbReference type="EMBL" id="AAR39038.1"/>
    </source>
</evidence>
<dbReference type="InterPro" id="IPR012340">
    <property type="entry name" value="NA-bd_OB-fold"/>
</dbReference>
<dbReference type="Pfam" id="PF00013">
    <property type="entry name" value="KH_1"/>
    <property type="match status" value="1"/>
</dbReference>
<dbReference type="EnsemblBacteria" id="AAR39038">
    <property type="protein sequence ID" value="AAR39038"/>
    <property type="gene ID" value="NEQ184"/>
</dbReference>
<dbReference type="InterPro" id="IPR036612">
    <property type="entry name" value="KH_dom_type_1_sf"/>
</dbReference>
<dbReference type="HOGENOM" id="CLU_071769_0_0_2"/>
<dbReference type="GO" id="GO:0003723">
    <property type="term" value="F:RNA binding"/>
    <property type="evidence" value="ECO:0007669"/>
    <property type="project" value="UniProtKB-UniRule"/>
</dbReference>
<accession>Q74MN6</accession>
<gene>
    <name evidence="4" type="ordered locus">NEQ184</name>
</gene>
<evidence type="ECO:0000259" key="3">
    <source>
        <dbReference type="SMART" id="SM00322"/>
    </source>
</evidence>
<dbReference type="Proteomes" id="UP000000578">
    <property type="component" value="Chromosome"/>
</dbReference>